<feature type="domain" description="Cyclin-like" evidence="10">
    <location>
        <begin position="165"/>
        <end position="250"/>
    </location>
</feature>
<proteinExistence type="inferred from homology"/>
<dbReference type="AlphaFoldDB" id="A0A9N8WHK1"/>
<dbReference type="SMART" id="SM00385">
    <property type="entry name" value="CYCLIN"/>
    <property type="match status" value="2"/>
</dbReference>
<keyword evidence="6" id="KW-0010">Activator</keyword>
<protein>
    <submittedName>
        <fullName evidence="11">11959_t:CDS:1</fullName>
    </submittedName>
</protein>
<keyword evidence="12" id="KW-1185">Reference proteome</keyword>
<evidence type="ECO:0000256" key="6">
    <source>
        <dbReference type="ARBA" id="ARBA00023159"/>
    </source>
</evidence>
<gene>
    <name evidence="11" type="ORF">AGERDE_LOCUS3417</name>
</gene>
<evidence type="ECO:0000313" key="11">
    <source>
        <dbReference type="EMBL" id="CAG8484651.1"/>
    </source>
</evidence>
<name>A0A9N8WHK1_9GLOM</name>
<dbReference type="CDD" id="cd20514">
    <property type="entry name" value="CYCLIN_CCNC_rpt2"/>
    <property type="match status" value="1"/>
</dbReference>
<evidence type="ECO:0000256" key="1">
    <source>
        <dbReference type="ARBA" id="ARBA00004123"/>
    </source>
</evidence>
<evidence type="ECO:0000256" key="5">
    <source>
        <dbReference type="ARBA" id="ARBA00023127"/>
    </source>
</evidence>
<evidence type="ECO:0000256" key="9">
    <source>
        <dbReference type="RuleBase" id="RU000383"/>
    </source>
</evidence>
<comment type="similarity">
    <text evidence="2">Belongs to the cyclin family. Cyclin C subfamily.</text>
</comment>
<evidence type="ECO:0000256" key="7">
    <source>
        <dbReference type="ARBA" id="ARBA00023163"/>
    </source>
</evidence>
<dbReference type="InterPro" id="IPR006671">
    <property type="entry name" value="Cyclin_N"/>
</dbReference>
<organism evidence="11 12">
    <name type="scientific">Ambispora gerdemannii</name>
    <dbReference type="NCBI Taxonomy" id="144530"/>
    <lineage>
        <taxon>Eukaryota</taxon>
        <taxon>Fungi</taxon>
        <taxon>Fungi incertae sedis</taxon>
        <taxon>Mucoromycota</taxon>
        <taxon>Glomeromycotina</taxon>
        <taxon>Glomeromycetes</taxon>
        <taxon>Archaeosporales</taxon>
        <taxon>Ambisporaceae</taxon>
        <taxon>Ambispora</taxon>
    </lineage>
</organism>
<dbReference type="GO" id="GO:0005634">
    <property type="term" value="C:nucleus"/>
    <property type="evidence" value="ECO:0007669"/>
    <property type="project" value="UniProtKB-SubCell"/>
</dbReference>
<dbReference type="FunFam" id="1.10.472.10:FF:000076">
    <property type="entry name" value="RNA polymerase II holoenzyme cyclin-like subunit"/>
    <property type="match status" value="1"/>
</dbReference>
<evidence type="ECO:0000313" key="12">
    <source>
        <dbReference type="Proteomes" id="UP000789831"/>
    </source>
</evidence>
<comment type="caution">
    <text evidence="11">The sequence shown here is derived from an EMBL/GenBank/DDBJ whole genome shotgun (WGS) entry which is preliminary data.</text>
</comment>
<dbReference type="Pfam" id="PF00134">
    <property type="entry name" value="Cyclin_N"/>
    <property type="match status" value="1"/>
</dbReference>
<keyword evidence="5 9" id="KW-0195">Cyclin</keyword>
<dbReference type="InterPro" id="IPR036915">
    <property type="entry name" value="Cyclin-like_sf"/>
</dbReference>
<dbReference type="Gene3D" id="1.10.472.10">
    <property type="entry name" value="Cyclin-like"/>
    <property type="match status" value="2"/>
</dbReference>
<sequence length="394" mass="45470">MAADFWASTHGRHWILDKKTLQESRKMDLLFISEIELAKLRIWYANLMHNLGKRLNVKQVIMATAITYFKRFYTKNTYRHTDPNLVAATCMYLACKMEESPHHIKNVISEMRNEMRNIAVNCKKTASTIANEQSTFSYDNQKVAEMEFYLLEELDFNLIVFHPYRTLTTLAQELGQKHEAIRDAWTIVNDSYKTDLCLSHPPHMIAIAALYIPIAIKLGEFGFSGKLKKWFYSLNVDMEEIAVIVQEILSLYELWSTYSDDQIPKIYEKLKIPTAADIEDALIATINTTTTSTTSIPTTITKIPTATTASITTIKSEEIIPEIEMLEEHDDNNNQDVPFRATVSATEEIDQEFYNDDKDFEFVLNFRRNNSIVKQELQSDLLIVKPYTVAPYTL</sequence>
<evidence type="ECO:0000256" key="3">
    <source>
        <dbReference type="ARBA" id="ARBA00022491"/>
    </source>
</evidence>
<evidence type="ECO:0000256" key="4">
    <source>
        <dbReference type="ARBA" id="ARBA00023015"/>
    </source>
</evidence>
<dbReference type="OrthoDB" id="10266018at2759"/>
<keyword evidence="3" id="KW-0678">Repressor</keyword>
<evidence type="ECO:0000256" key="8">
    <source>
        <dbReference type="ARBA" id="ARBA00023242"/>
    </source>
</evidence>
<dbReference type="InterPro" id="IPR013763">
    <property type="entry name" value="Cyclin-like_dom"/>
</dbReference>
<evidence type="ECO:0000256" key="2">
    <source>
        <dbReference type="ARBA" id="ARBA00008638"/>
    </source>
</evidence>
<dbReference type="GO" id="GO:0006357">
    <property type="term" value="P:regulation of transcription by RNA polymerase II"/>
    <property type="evidence" value="ECO:0007669"/>
    <property type="project" value="InterPro"/>
</dbReference>
<dbReference type="CDD" id="cd20513">
    <property type="entry name" value="CYCLIN_CCNC_rpt1"/>
    <property type="match status" value="1"/>
</dbReference>
<dbReference type="InterPro" id="IPR043198">
    <property type="entry name" value="Cyclin/Ssn8"/>
</dbReference>
<dbReference type="Proteomes" id="UP000789831">
    <property type="component" value="Unassembled WGS sequence"/>
</dbReference>
<keyword evidence="4" id="KW-0805">Transcription regulation</keyword>
<accession>A0A9N8WHK1</accession>
<dbReference type="EMBL" id="CAJVPL010000334">
    <property type="protein sequence ID" value="CAG8484651.1"/>
    <property type="molecule type" value="Genomic_DNA"/>
</dbReference>
<reference evidence="11" key="1">
    <citation type="submission" date="2021-06" db="EMBL/GenBank/DDBJ databases">
        <authorList>
            <person name="Kallberg Y."/>
            <person name="Tangrot J."/>
            <person name="Rosling A."/>
        </authorList>
    </citation>
    <scope>NUCLEOTIDE SEQUENCE</scope>
    <source>
        <strain evidence="11">MT106</strain>
    </source>
</reference>
<dbReference type="GO" id="GO:0016538">
    <property type="term" value="F:cyclin-dependent protein serine/threonine kinase regulator activity"/>
    <property type="evidence" value="ECO:0007669"/>
    <property type="project" value="InterPro"/>
</dbReference>
<evidence type="ECO:0000259" key="10">
    <source>
        <dbReference type="SMART" id="SM00385"/>
    </source>
</evidence>
<feature type="domain" description="Cyclin-like" evidence="10">
    <location>
        <begin position="46"/>
        <end position="152"/>
    </location>
</feature>
<dbReference type="SUPFAM" id="SSF47954">
    <property type="entry name" value="Cyclin-like"/>
    <property type="match status" value="2"/>
</dbReference>
<keyword evidence="8" id="KW-0539">Nucleus</keyword>
<dbReference type="PANTHER" id="PTHR10026">
    <property type="entry name" value="CYCLIN"/>
    <property type="match status" value="1"/>
</dbReference>
<keyword evidence="7" id="KW-0804">Transcription</keyword>
<comment type="subcellular location">
    <subcellularLocation>
        <location evidence="1">Nucleus</location>
    </subcellularLocation>
</comment>